<dbReference type="OrthoDB" id="8906192at2"/>
<feature type="region of interest" description="Disordered" evidence="1">
    <location>
        <begin position="55"/>
        <end position="104"/>
    </location>
</feature>
<organism evidence="2 3">
    <name type="scientific">Limnohabitans parvus II-B4</name>
    <dbReference type="NCBI Taxonomy" id="1293052"/>
    <lineage>
        <taxon>Bacteria</taxon>
        <taxon>Pseudomonadati</taxon>
        <taxon>Pseudomonadota</taxon>
        <taxon>Betaproteobacteria</taxon>
        <taxon>Burkholderiales</taxon>
        <taxon>Comamonadaceae</taxon>
        <taxon>Limnohabitans</taxon>
    </lineage>
</organism>
<proteinExistence type="predicted"/>
<comment type="caution">
    <text evidence="2">The sequence shown here is derived from an EMBL/GenBank/DDBJ whole genome shotgun (WGS) entry which is preliminary data.</text>
</comment>
<dbReference type="SUPFAM" id="SSF74653">
    <property type="entry name" value="TolA/TonB C-terminal domain"/>
    <property type="match status" value="1"/>
</dbReference>
<dbReference type="Proteomes" id="UP000250790">
    <property type="component" value="Unassembled WGS sequence"/>
</dbReference>
<dbReference type="EMBL" id="NESN01000003">
    <property type="protein sequence ID" value="PUE53459.1"/>
    <property type="molecule type" value="Genomic_DNA"/>
</dbReference>
<evidence type="ECO:0000313" key="3">
    <source>
        <dbReference type="Proteomes" id="UP000250790"/>
    </source>
</evidence>
<protein>
    <recommendedName>
        <fullName evidence="4">TonB C-terminal domain-containing protein</fullName>
    </recommendedName>
</protein>
<feature type="compositionally biased region" description="Basic and acidic residues" evidence="1">
    <location>
        <begin position="85"/>
        <end position="96"/>
    </location>
</feature>
<dbReference type="AlphaFoldDB" id="A0A315E8R4"/>
<evidence type="ECO:0008006" key="4">
    <source>
        <dbReference type="Google" id="ProtNLM"/>
    </source>
</evidence>
<accession>A0A315E8R4</accession>
<evidence type="ECO:0000256" key="1">
    <source>
        <dbReference type="SAM" id="MobiDB-lite"/>
    </source>
</evidence>
<evidence type="ECO:0000313" key="2">
    <source>
        <dbReference type="EMBL" id="PUE53459.1"/>
    </source>
</evidence>
<keyword evidence="3" id="KW-1185">Reference proteome</keyword>
<feature type="region of interest" description="Disordered" evidence="1">
    <location>
        <begin position="227"/>
        <end position="246"/>
    </location>
</feature>
<name>A0A315E8R4_9BURK</name>
<feature type="region of interest" description="Disordered" evidence="1">
    <location>
        <begin position="260"/>
        <end position="286"/>
    </location>
</feature>
<sequence length="286" mass="31465">MRATDRSHVLAIAFSLGLHAAVFALASGYQFGFRTTQKAPPDTQVVFMQILPPPQEQVPSKDQEHSPVAKPSAEKPPVITEAADSQDKPPPAKEPARMAAPPAPTADEWAFAAKYTNKNSKGYRYSWGQQVRSMMGPAVEGPDQGFVRFRIEIAPDGTLAKLETLWTTSEVAERLARQAVESMPALPPTPTGKPLIFEKTISFTPFASDGPPSYKEDCLPDPPVFRNPFAWDGKSPQVRAKPQKVEKLDPQALEECLKQLPQDSIEAETARDQRIMDQWGSSKTGR</sequence>
<dbReference type="RefSeq" id="WP_108312934.1">
    <property type="nucleotide sequence ID" value="NZ_NESN01000003.1"/>
</dbReference>
<reference evidence="2 3" key="1">
    <citation type="submission" date="2017-04" db="EMBL/GenBank/DDBJ databases">
        <title>Unexpected and diverse lifestyles within the genus Limnohabitans.</title>
        <authorList>
            <person name="Kasalicky V."/>
            <person name="Mehrshad M."/>
            <person name="Andrei S.-A."/>
            <person name="Salcher M."/>
            <person name="Kratochvilova H."/>
            <person name="Simek K."/>
            <person name="Ghai R."/>
        </authorList>
    </citation>
    <scope>NUCLEOTIDE SEQUENCE [LARGE SCALE GENOMIC DNA]</scope>
    <source>
        <strain evidence="2 3">II-B4</strain>
    </source>
</reference>
<gene>
    <name evidence="2" type="ORF">B9Z37_10410</name>
</gene>